<proteinExistence type="predicted"/>
<dbReference type="PANTHER" id="PTHR38050:SF3">
    <property type="entry name" value="FERULOYL ESTERASE D"/>
    <property type="match status" value="1"/>
</dbReference>
<evidence type="ECO:0000313" key="11">
    <source>
        <dbReference type="EMBL" id="PKS10916.1"/>
    </source>
</evidence>
<comment type="caution">
    <text evidence="11">The sequence shown here is derived from an EMBL/GenBank/DDBJ whole genome shotgun (WGS) entry which is preliminary data.</text>
</comment>
<evidence type="ECO:0000256" key="9">
    <source>
        <dbReference type="ARBA" id="ARBA00034075"/>
    </source>
</evidence>
<dbReference type="PANTHER" id="PTHR38050">
    <property type="match status" value="1"/>
</dbReference>
<evidence type="ECO:0000256" key="3">
    <source>
        <dbReference type="ARBA" id="ARBA00022525"/>
    </source>
</evidence>
<dbReference type="Gene3D" id="3.40.50.1820">
    <property type="entry name" value="alpha/beta hydrolase"/>
    <property type="match status" value="1"/>
</dbReference>
<evidence type="ECO:0000256" key="7">
    <source>
        <dbReference type="ARBA" id="ARBA00023277"/>
    </source>
</evidence>
<keyword evidence="3" id="KW-0964">Secreted</keyword>
<dbReference type="EC" id="3.1.1.73" evidence="2"/>
<keyword evidence="4" id="KW-0858">Xylan degradation</keyword>
<dbReference type="InterPro" id="IPR029058">
    <property type="entry name" value="AB_hydrolase_fold"/>
</dbReference>
<feature type="chain" id="PRO_5014956527" description="feruloyl esterase" evidence="10">
    <location>
        <begin position="24"/>
        <end position="310"/>
    </location>
</feature>
<reference evidence="11 12" key="1">
    <citation type="journal article" date="2017" name="G3 (Bethesda)">
        <title>First Draft Genome Sequence of the Pathogenic Fungus Lomentospora prolificans (Formerly Scedosporium prolificans).</title>
        <authorList>
            <person name="Luo R."/>
            <person name="Zimin A."/>
            <person name="Workman R."/>
            <person name="Fan Y."/>
            <person name="Pertea G."/>
            <person name="Grossman N."/>
            <person name="Wear M.P."/>
            <person name="Jia B."/>
            <person name="Miller H."/>
            <person name="Casadevall A."/>
            <person name="Timp W."/>
            <person name="Zhang S.X."/>
            <person name="Salzberg S.L."/>
        </authorList>
    </citation>
    <scope>NUCLEOTIDE SEQUENCE [LARGE SCALE GENOMIC DNA]</scope>
    <source>
        <strain evidence="11 12">JHH-5317</strain>
    </source>
</reference>
<evidence type="ECO:0000256" key="1">
    <source>
        <dbReference type="ARBA" id="ARBA00004613"/>
    </source>
</evidence>
<keyword evidence="8" id="KW-0624">Polysaccharide degradation</keyword>
<evidence type="ECO:0000256" key="2">
    <source>
        <dbReference type="ARBA" id="ARBA00013091"/>
    </source>
</evidence>
<keyword evidence="7" id="KW-0119">Carbohydrate metabolism</keyword>
<evidence type="ECO:0000256" key="4">
    <source>
        <dbReference type="ARBA" id="ARBA00022651"/>
    </source>
</evidence>
<name>A0A2N3NEL2_9PEZI</name>
<accession>A0A2N3NEL2</accession>
<dbReference type="GO" id="GO:0030600">
    <property type="term" value="F:feruloyl esterase activity"/>
    <property type="evidence" value="ECO:0007669"/>
    <property type="project" value="UniProtKB-EC"/>
</dbReference>
<dbReference type="OrthoDB" id="424610at2759"/>
<dbReference type="SUPFAM" id="SSF53474">
    <property type="entry name" value="alpha/beta-Hydrolases"/>
    <property type="match status" value="1"/>
</dbReference>
<dbReference type="AlphaFoldDB" id="A0A2N3NEL2"/>
<dbReference type="Proteomes" id="UP000233524">
    <property type="component" value="Unassembled WGS sequence"/>
</dbReference>
<keyword evidence="6" id="KW-0378">Hydrolase</keyword>
<dbReference type="InParanoid" id="A0A2N3NEL2"/>
<feature type="signal peptide" evidence="10">
    <location>
        <begin position="1"/>
        <end position="23"/>
    </location>
</feature>
<evidence type="ECO:0000256" key="10">
    <source>
        <dbReference type="SAM" id="SignalP"/>
    </source>
</evidence>
<dbReference type="EMBL" id="NLAX01000008">
    <property type="protein sequence ID" value="PKS10916.1"/>
    <property type="molecule type" value="Genomic_DNA"/>
</dbReference>
<evidence type="ECO:0000313" key="12">
    <source>
        <dbReference type="Proteomes" id="UP000233524"/>
    </source>
</evidence>
<comment type="subcellular location">
    <subcellularLocation>
        <location evidence="1">Secreted</location>
    </subcellularLocation>
</comment>
<protein>
    <recommendedName>
        <fullName evidence="2">feruloyl esterase</fullName>
        <ecNumber evidence="2">3.1.1.73</ecNumber>
    </recommendedName>
</protein>
<dbReference type="InterPro" id="IPR043595">
    <property type="entry name" value="FaeB/C/D"/>
</dbReference>
<keyword evidence="12" id="KW-1185">Reference proteome</keyword>
<comment type="catalytic activity">
    <reaction evidence="9">
        <text>feruloyl-polysaccharide + H2O = ferulate + polysaccharide.</text>
        <dbReference type="EC" id="3.1.1.73"/>
    </reaction>
</comment>
<evidence type="ECO:0000256" key="5">
    <source>
        <dbReference type="ARBA" id="ARBA00022729"/>
    </source>
</evidence>
<evidence type="ECO:0000256" key="6">
    <source>
        <dbReference type="ARBA" id="ARBA00022801"/>
    </source>
</evidence>
<sequence length="310" mass="33585">MNSFRKTLSTFLLTAPLILSASATPSPGCGTSHTLTDGRQVVTVNGRERQFILKLPENYDHCHPYRLIFTFHPLGGSAEQIANGDANTLPWYGLPPISDNSAIFVSPNGTIGFMDLLGWGNTDGDDVDFVDAMLDAIESDLCVNEDLRFSTGFSAGGAMSYAIGCARAEQFRALGIISGGNMSGCEGGVPTKPIATYQQHGTRDEVRTDLKKAKANDEILTCIMKWQVLPFEGVLPVRDALVEANGCTPVTPEPEPNGSTAARVDYEGCLEGYPMTWVAFNGTHIPGYIDEGDDLPLATKDIWEFFTQFE</sequence>
<dbReference type="GO" id="GO:0045493">
    <property type="term" value="P:xylan catabolic process"/>
    <property type="evidence" value="ECO:0007669"/>
    <property type="project" value="UniProtKB-KW"/>
</dbReference>
<dbReference type="GO" id="GO:0005576">
    <property type="term" value="C:extracellular region"/>
    <property type="evidence" value="ECO:0007669"/>
    <property type="project" value="UniProtKB-SubCell"/>
</dbReference>
<evidence type="ECO:0000256" key="8">
    <source>
        <dbReference type="ARBA" id="ARBA00023326"/>
    </source>
</evidence>
<dbReference type="VEuPathDB" id="FungiDB:jhhlp_002674"/>
<organism evidence="11 12">
    <name type="scientific">Lomentospora prolificans</name>
    <dbReference type="NCBI Taxonomy" id="41688"/>
    <lineage>
        <taxon>Eukaryota</taxon>
        <taxon>Fungi</taxon>
        <taxon>Dikarya</taxon>
        <taxon>Ascomycota</taxon>
        <taxon>Pezizomycotina</taxon>
        <taxon>Sordariomycetes</taxon>
        <taxon>Hypocreomycetidae</taxon>
        <taxon>Microascales</taxon>
        <taxon>Microascaceae</taxon>
        <taxon>Lomentospora</taxon>
    </lineage>
</organism>
<keyword evidence="5 10" id="KW-0732">Signal</keyword>
<gene>
    <name evidence="11" type="ORF">jhhlp_002674</name>
</gene>